<dbReference type="SUPFAM" id="SSF160240">
    <property type="entry name" value="Cation efflux protein cytoplasmic domain-like"/>
    <property type="match status" value="1"/>
</dbReference>
<dbReference type="InterPro" id="IPR002524">
    <property type="entry name" value="Cation_efflux"/>
</dbReference>
<dbReference type="HOGENOM" id="CLU_013430_3_6_0"/>
<dbReference type="InterPro" id="IPR027469">
    <property type="entry name" value="Cation_efflux_TMD_sf"/>
</dbReference>
<dbReference type="Gene3D" id="1.20.1510.10">
    <property type="entry name" value="Cation efflux protein transmembrane domain"/>
    <property type="match status" value="1"/>
</dbReference>
<sequence>MMGDNLQAERVSWVGLGVNLGLVAFKYSAGIMGGSSAMVADATHSLTDLVTDGLAIVGFRISRRPRDRCHAYGHGRAETLLEALCGLSLLAAGAYIMLDGLWGIWGALRGVPKEPPSWLPFWAAAGSVVSKEILYRYTDRWARRLDNFALRAKALDHRSDALSSVGTLLGIGGAVILGGRFAALDSLAAGAVSLFIVRSALPILDRSVNELMEGALPEEVQEEIGRILGATPGVLGYHHVRTRRVGPTSAVEAHVLVAPEIPLREAHRIATRAERAIEEALGEGTMVTIHVEPFEERGGVDDAASLD</sequence>
<evidence type="ECO:0000256" key="5">
    <source>
        <dbReference type="ARBA" id="ARBA00022989"/>
    </source>
</evidence>
<dbReference type="InterPro" id="IPR050291">
    <property type="entry name" value="CDF_Transporter"/>
</dbReference>
<keyword evidence="11" id="KW-1185">Reference proteome</keyword>
<evidence type="ECO:0000259" key="8">
    <source>
        <dbReference type="Pfam" id="PF01545"/>
    </source>
</evidence>
<dbReference type="Pfam" id="PF01545">
    <property type="entry name" value="Cation_efflux"/>
    <property type="match status" value="1"/>
</dbReference>
<name>D1B7G4_THEAS</name>
<dbReference type="GO" id="GO:0008324">
    <property type="term" value="F:monoatomic cation transmembrane transporter activity"/>
    <property type="evidence" value="ECO:0007669"/>
    <property type="project" value="InterPro"/>
</dbReference>
<feature type="transmembrane region" description="Helical" evidence="7">
    <location>
        <begin position="118"/>
        <end position="135"/>
    </location>
</feature>
<dbReference type="Proteomes" id="UP000002030">
    <property type="component" value="Chromosome"/>
</dbReference>
<organism evidence="10 11">
    <name type="scientific">Thermanaerovibrio acidaminovorans (strain ATCC 49978 / DSM 6589 / Su883)</name>
    <name type="common">Selenomonas acidaminovorans</name>
    <dbReference type="NCBI Taxonomy" id="525903"/>
    <lineage>
        <taxon>Bacteria</taxon>
        <taxon>Thermotogati</taxon>
        <taxon>Synergistota</taxon>
        <taxon>Synergistia</taxon>
        <taxon>Synergistales</taxon>
        <taxon>Synergistaceae</taxon>
        <taxon>Thermanaerovibrio</taxon>
    </lineage>
</organism>
<evidence type="ECO:0000256" key="1">
    <source>
        <dbReference type="ARBA" id="ARBA00004141"/>
    </source>
</evidence>
<dbReference type="InterPro" id="IPR036837">
    <property type="entry name" value="Cation_efflux_CTD_sf"/>
</dbReference>
<feature type="domain" description="Cation efflux protein cytoplasmic" evidence="9">
    <location>
        <begin position="216"/>
        <end position="294"/>
    </location>
</feature>
<feature type="domain" description="Cation efflux protein transmembrane" evidence="8">
    <location>
        <begin position="13"/>
        <end position="212"/>
    </location>
</feature>
<feature type="transmembrane region" description="Helical" evidence="7">
    <location>
        <begin position="161"/>
        <end position="181"/>
    </location>
</feature>
<reference evidence="10 11" key="1">
    <citation type="journal article" date="2009" name="Stand. Genomic Sci.">
        <title>Complete genome sequence of Thermanaerovibrio acidaminovorans type strain (Su883).</title>
        <authorList>
            <person name="Chovatia M."/>
            <person name="Sikorski J."/>
            <person name="Schroder M."/>
            <person name="Lapidus A."/>
            <person name="Nolan M."/>
            <person name="Tice H."/>
            <person name="Glavina Del Rio T."/>
            <person name="Copeland A."/>
            <person name="Cheng J.F."/>
            <person name="Lucas S."/>
            <person name="Chen F."/>
            <person name="Bruce D."/>
            <person name="Goodwin L."/>
            <person name="Pitluck S."/>
            <person name="Ivanova N."/>
            <person name="Mavromatis K."/>
            <person name="Ovchinnikova G."/>
            <person name="Pati A."/>
            <person name="Chen A."/>
            <person name="Palaniappan K."/>
            <person name="Land M."/>
            <person name="Hauser L."/>
            <person name="Chang Y.J."/>
            <person name="Jeffries C.D."/>
            <person name="Chain P."/>
            <person name="Saunders E."/>
            <person name="Detter J.C."/>
            <person name="Brettin T."/>
            <person name="Rohde M."/>
            <person name="Goker M."/>
            <person name="Spring S."/>
            <person name="Bristow J."/>
            <person name="Markowitz V."/>
            <person name="Hugenholtz P."/>
            <person name="Kyrpides N.C."/>
            <person name="Klenk H.P."/>
            <person name="Eisen J.A."/>
        </authorList>
    </citation>
    <scope>NUCLEOTIDE SEQUENCE [LARGE SCALE GENOMIC DNA]</scope>
    <source>
        <strain evidence="11">ATCC 49978 / DSM 6589 / Su883</strain>
    </source>
</reference>
<accession>D1B7G4</accession>
<evidence type="ECO:0000313" key="10">
    <source>
        <dbReference type="EMBL" id="ACZ19955.1"/>
    </source>
</evidence>
<evidence type="ECO:0000256" key="3">
    <source>
        <dbReference type="ARBA" id="ARBA00022448"/>
    </source>
</evidence>
<evidence type="ECO:0000256" key="2">
    <source>
        <dbReference type="ARBA" id="ARBA00008114"/>
    </source>
</evidence>
<dbReference type="GO" id="GO:0016020">
    <property type="term" value="C:membrane"/>
    <property type="evidence" value="ECO:0007669"/>
    <property type="project" value="UniProtKB-SubCell"/>
</dbReference>
<dbReference type="NCBIfam" id="TIGR01297">
    <property type="entry name" value="CDF"/>
    <property type="match status" value="1"/>
</dbReference>
<proteinExistence type="inferred from homology"/>
<comment type="subcellular location">
    <subcellularLocation>
        <location evidence="1">Membrane</location>
        <topology evidence="1">Multi-pass membrane protein</topology>
    </subcellularLocation>
</comment>
<feature type="transmembrane region" description="Helical" evidence="7">
    <location>
        <begin position="42"/>
        <end position="59"/>
    </location>
</feature>
<feature type="transmembrane region" description="Helical" evidence="7">
    <location>
        <begin position="80"/>
        <end position="98"/>
    </location>
</feature>
<evidence type="ECO:0000256" key="4">
    <source>
        <dbReference type="ARBA" id="ARBA00022692"/>
    </source>
</evidence>
<dbReference type="Pfam" id="PF16916">
    <property type="entry name" value="ZT_dimer"/>
    <property type="match status" value="1"/>
</dbReference>
<dbReference type="InterPro" id="IPR027470">
    <property type="entry name" value="Cation_efflux_CTD"/>
</dbReference>
<evidence type="ECO:0000259" key="9">
    <source>
        <dbReference type="Pfam" id="PF16916"/>
    </source>
</evidence>
<dbReference type="OrthoDB" id="9806522at2"/>
<keyword evidence="3" id="KW-0813">Transport</keyword>
<dbReference type="FunFam" id="1.20.1510.10:FF:000006">
    <property type="entry name" value="Divalent cation efflux transporter"/>
    <property type="match status" value="1"/>
</dbReference>
<dbReference type="EnsemblBacteria" id="ACZ19955">
    <property type="protein sequence ID" value="ACZ19955"/>
    <property type="gene ID" value="Taci_1741"/>
</dbReference>
<dbReference type="InterPro" id="IPR058533">
    <property type="entry name" value="Cation_efflux_TM"/>
</dbReference>
<dbReference type="eggNOG" id="COG0053">
    <property type="taxonomic scope" value="Bacteria"/>
</dbReference>
<dbReference type="PANTHER" id="PTHR43840:SF15">
    <property type="entry name" value="MITOCHONDRIAL METAL TRANSPORTER 1-RELATED"/>
    <property type="match status" value="1"/>
</dbReference>
<dbReference type="PANTHER" id="PTHR43840">
    <property type="entry name" value="MITOCHONDRIAL METAL TRANSPORTER 1-RELATED"/>
    <property type="match status" value="1"/>
</dbReference>
<feature type="transmembrane region" description="Helical" evidence="7">
    <location>
        <begin position="12"/>
        <end position="30"/>
    </location>
</feature>
<dbReference type="SUPFAM" id="SSF161111">
    <property type="entry name" value="Cation efflux protein transmembrane domain-like"/>
    <property type="match status" value="1"/>
</dbReference>
<evidence type="ECO:0000313" key="11">
    <source>
        <dbReference type="Proteomes" id="UP000002030"/>
    </source>
</evidence>
<keyword evidence="4 7" id="KW-0812">Transmembrane</keyword>
<gene>
    <name evidence="10" type="ordered locus">Taci_1741</name>
</gene>
<protein>
    <submittedName>
        <fullName evidence="10">Cation diffusion facilitator family transporter</fullName>
    </submittedName>
</protein>
<dbReference type="KEGG" id="tai:Taci_1741"/>
<keyword evidence="6 7" id="KW-0472">Membrane</keyword>
<dbReference type="Gene3D" id="3.30.70.1350">
    <property type="entry name" value="Cation efflux protein, cytoplasmic domain"/>
    <property type="match status" value="1"/>
</dbReference>
<keyword evidence="5 7" id="KW-1133">Transmembrane helix</keyword>
<dbReference type="PATRIC" id="fig|525903.6.peg.1729"/>
<dbReference type="AlphaFoldDB" id="D1B7G4"/>
<dbReference type="EMBL" id="CP001818">
    <property type="protein sequence ID" value="ACZ19955.1"/>
    <property type="molecule type" value="Genomic_DNA"/>
</dbReference>
<evidence type="ECO:0000256" key="6">
    <source>
        <dbReference type="ARBA" id="ARBA00023136"/>
    </source>
</evidence>
<comment type="similarity">
    <text evidence="2">Belongs to the cation diffusion facilitator (CDF) transporter (TC 2.A.4) family.</text>
</comment>
<dbReference type="STRING" id="525903.Taci_1741"/>
<evidence type="ECO:0000256" key="7">
    <source>
        <dbReference type="SAM" id="Phobius"/>
    </source>
</evidence>